<dbReference type="CDD" id="cd03089">
    <property type="entry name" value="PMM_PGM"/>
    <property type="match status" value="1"/>
</dbReference>
<keyword evidence="14" id="KW-1185">Reference proteome</keyword>
<dbReference type="Pfam" id="PF02880">
    <property type="entry name" value="PGM_PMM_III"/>
    <property type="match status" value="1"/>
</dbReference>
<dbReference type="EMBL" id="QFYP01000001">
    <property type="protein sequence ID" value="RAK60931.1"/>
    <property type="molecule type" value="Genomic_DNA"/>
</dbReference>
<dbReference type="Gene3D" id="3.30.310.50">
    <property type="entry name" value="Alpha-D-phosphohexomutase, C-terminal domain"/>
    <property type="match status" value="1"/>
</dbReference>
<name>A0A328B3B7_9CAUL</name>
<gene>
    <name evidence="13" type="ORF">DJ021_14490</name>
</gene>
<comment type="cofactor">
    <cofactor evidence="1">
        <name>Mg(2+)</name>
        <dbReference type="ChEBI" id="CHEBI:18420"/>
    </cofactor>
</comment>
<evidence type="ECO:0000313" key="14">
    <source>
        <dbReference type="Proteomes" id="UP000249842"/>
    </source>
</evidence>
<dbReference type="GO" id="GO:0016868">
    <property type="term" value="F:intramolecular phosphotransferase activity"/>
    <property type="evidence" value="ECO:0007669"/>
    <property type="project" value="InterPro"/>
</dbReference>
<dbReference type="SUPFAM" id="SSF55957">
    <property type="entry name" value="Phosphoglucomutase, C-terminal domain"/>
    <property type="match status" value="1"/>
</dbReference>
<dbReference type="InterPro" id="IPR005845">
    <property type="entry name" value="A-D-PHexomutase_a/b/a-II"/>
</dbReference>
<evidence type="ECO:0000256" key="4">
    <source>
        <dbReference type="ARBA" id="ARBA00022723"/>
    </source>
</evidence>
<evidence type="ECO:0000259" key="10">
    <source>
        <dbReference type="Pfam" id="PF02878"/>
    </source>
</evidence>
<keyword evidence="5 7" id="KW-0460">Magnesium</keyword>
<dbReference type="Gene3D" id="3.40.120.10">
    <property type="entry name" value="Alpha-D-Glucose-1,6-Bisphosphate, subunit A, domain 3"/>
    <property type="match status" value="3"/>
</dbReference>
<accession>A0A328B3B7</accession>
<evidence type="ECO:0000256" key="3">
    <source>
        <dbReference type="ARBA" id="ARBA00022553"/>
    </source>
</evidence>
<dbReference type="Pfam" id="PF02879">
    <property type="entry name" value="PGM_PMM_II"/>
    <property type="match status" value="1"/>
</dbReference>
<dbReference type="PRINTS" id="PR00509">
    <property type="entry name" value="PGMPMM"/>
</dbReference>
<organism evidence="13 14">
    <name type="scientific">Phenylobacterium hankyongense</name>
    <dbReference type="NCBI Taxonomy" id="1813876"/>
    <lineage>
        <taxon>Bacteria</taxon>
        <taxon>Pseudomonadati</taxon>
        <taxon>Pseudomonadota</taxon>
        <taxon>Alphaproteobacteria</taxon>
        <taxon>Caulobacterales</taxon>
        <taxon>Caulobacteraceae</taxon>
        <taxon>Phenylobacterium</taxon>
    </lineage>
</organism>
<dbReference type="InterPro" id="IPR005846">
    <property type="entry name" value="A-D-PHexomutase_a/b/a-III"/>
</dbReference>
<evidence type="ECO:0000256" key="2">
    <source>
        <dbReference type="ARBA" id="ARBA00010231"/>
    </source>
</evidence>
<dbReference type="PANTHER" id="PTHR43771:SF2">
    <property type="entry name" value="PHOSPHOMANNOMUTASE_PHOSPHOGLUCOMUTASE"/>
    <property type="match status" value="1"/>
</dbReference>
<dbReference type="AlphaFoldDB" id="A0A328B3B7"/>
<evidence type="ECO:0000256" key="8">
    <source>
        <dbReference type="SAM" id="MobiDB-lite"/>
    </source>
</evidence>
<dbReference type="Pfam" id="PF00408">
    <property type="entry name" value="PGM_PMM_IV"/>
    <property type="match status" value="1"/>
</dbReference>
<comment type="caution">
    <text evidence="13">The sequence shown here is derived from an EMBL/GenBank/DDBJ whole genome shotgun (WGS) entry which is preliminary data.</text>
</comment>
<evidence type="ECO:0000256" key="6">
    <source>
        <dbReference type="ARBA" id="ARBA00023235"/>
    </source>
</evidence>
<proteinExistence type="inferred from homology"/>
<dbReference type="SUPFAM" id="SSF53738">
    <property type="entry name" value="Phosphoglucomutase, first 3 domains"/>
    <property type="match status" value="3"/>
</dbReference>
<evidence type="ECO:0000256" key="5">
    <source>
        <dbReference type="ARBA" id="ARBA00022842"/>
    </source>
</evidence>
<evidence type="ECO:0000259" key="11">
    <source>
        <dbReference type="Pfam" id="PF02879"/>
    </source>
</evidence>
<dbReference type="InterPro" id="IPR005844">
    <property type="entry name" value="A-D-PHexomutase_a/b/a-I"/>
</dbReference>
<evidence type="ECO:0000259" key="9">
    <source>
        <dbReference type="Pfam" id="PF00408"/>
    </source>
</evidence>
<comment type="similarity">
    <text evidence="2 7">Belongs to the phosphohexose mutase family.</text>
</comment>
<evidence type="ECO:0000259" key="12">
    <source>
        <dbReference type="Pfam" id="PF02880"/>
    </source>
</evidence>
<dbReference type="Proteomes" id="UP000249842">
    <property type="component" value="Unassembled WGS sequence"/>
</dbReference>
<feature type="domain" description="Alpha-D-phosphohexomutase alpha/beta/alpha" evidence="12">
    <location>
        <begin position="277"/>
        <end position="372"/>
    </location>
</feature>
<dbReference type="RefSeq" id="WP_111458223.1">
    <property type="nucleotide sequence ID" value="NZ_QFYP01000001.1"/>
</dbReference>
<dbReference type="InterPro" id="IPR036900">
    <property type="entry name" value="A-D-PHexomutase_C_sf"/>
</dbReference>
<keyword evidence="3" id="KW-0597">Phosphoprotein</keyword>
<dbReference type="InterPro" id="IPR005841">
    <property type="entry name" value="Alpha-D-phosphohexomutase_SF"/>
</dbReference>
<keyword evidence="4 7" id="KW-0479">Metal-binding</keyword>
<evidence type="ECO:0000256" key="7">
    <source>
        <dbReference type="RuleBase" id="RU004326"/>
    </source>
</evidence>
<reference evidence="14" key="1">
    <citation type="submission" date="2018-05" db="EMBL/GenBank/DDBJ databases">
        <authorList>
            <person name="Li X."/>
        </authorList>
    </citation>
    <scope>NUCLEOTIDE SEQUENCE [LARGE SCALE GENOMIC DNA]</scope>
    <source>
        <strain evidence="14">HKS-05</strain>
    </source>
</reference>
<evidence type="ECO:0000313" key="13">
    <source>
        <dbReference type="EMBL" id="RAK60931.1"/>
    </source>
</evidence>
<dbReference type="Pfam" id="PF02878">
    <property type="entry name" value="PGM_PMM_I"/>
    <property type="match status" value="1"/>
</dbReference>
<feature type="domain" description="Alpha-D-phosphohexomutase alpha/beta/alpha" evidence="10">
    <location>
        <begin position="34"/>
        <end position="143"/>
    </location>
</feature>
<dbReference type="PROSITE" id="PS00710">
    <property type="entry name" value="PGM_PMM"/>
    <property type="match status" value="1"/>
</dbReference>
<sequence length="478" mass="50736">MTFEAFGQPDVEHAPPRVDRSTEPPGARIRPEAIRAYDIRGHAGRDIDRAGAYALGLSYATAARSEGLLRVGVGRDGRLSSPSLEQALVWGLMDGGMRVERVGLGPTPMLGFAVRELALDGAIMVTASHNPPAENGFKILLGDQRVHGAALQRLVDGPCARDVCGSARRASIIDAYVEELARSAKEMAPLKVAWDCGHGATGPVVERLTGLLPGVHQLLNTEVDGRFPVHHPDPAAPENLSQLAETVVAQGCDLGVAFDGDGDRLGVVDAQGRILWADQLLLLLARDLLAQTPGAAVVADVKCSKVLFDGVAQAGGRCALSPSGYVLVREAMEQENALLGGELSGHIFFADGWGGADDAIYAAIRTFLAISRLPGGLAAFRDSLPPSFATPELRISCPEARRAAVVAEVAERLAHDGATFDARFGLRVESPDGWWLLRASGTEAKLTGRCESLHPDGLDRLRGELRRHLELSGLHGEV</sequence>
<evidence type="ECO:0000256" key="1">
    <source>
        <dbReference type="ARBA" id="ARBA00001946"/>
    </source>
</evidence>
<dbReference type="PANTHER" id="PTHR43771">
    <property type="entry name" value="PHOSPHOMANNOMUTASE"/>
    <property type="match status" value="1"/>
</dbReference>
<dbReference type="InterPro" id="IPR016055">
    <property type="entry name" value="A-D-PHexomutase_a/b/a-I/II/III"/>
</dbReference>
<dbReference type="InterPro" id="IPR016066">
    <property type="entry name" value="A-D-PHexomutase_CS"/>
</dbReference>
<feature type="compositionally biased region" description="Basic and acidic residues" evidence="8">
    <location>
        <begin position="10"/>
        <end position="22"/>
    </location>
</feature>
<feature type="domain" description="Alpha-D-phosphohexomutase C-terminal" evidence="9">
    <location>
        <begin position="394"/>
        <end position="465"/>
    </location>
</feature>
<dbReference type="OrthoDB" id="9803322at2"/>
<protein>
    <submittedName>
        <fullName evidence="13">Phosphomannomutase</fullName>
    </submittedName>
</protein>
<feature type="domain" description="Alpha-D-phosphohexomutase alpha/beta/alpha" evidence="11">
    <location>
        <begin position="175"/>
        <end position="272"/>
    </location>
</feature>
<feature type="region of interest" description="Disordered" evidence="8">
    <location>
        <begin position="1"/>
        <end position="26"/>
    </location>
</feature>
<keyword evidence="6" id="KW-0413">Isomerase</keyword>
<dbReference type="GO" id="GO:0005975">
    <property type="term" value="P:carbohydrate metabolic process"/>
    <property type="evidence" value="ECO:0007669"/>
    <property type="project" value="InterPro"/>
</dbReference>
<dbReference type="InterPro" id="IPR005843">
    <property type="entry name" value="A-D-PHexomutase_C"/>
</dbReference>
<dbReference type="GO" id="GO:0000287">
    <property type="term" value="F:magnesium ion binding"/>
    <property type="evidence" value="ECO:0007669"/>
    <property type="project" value="InterPro"/>
</dbReference>